<name>A0A023X1S5_RUBRA</name>
<proteinExistence type="predicted"/>
<dbReference type="EMBL" id="JAWXXX010000001">
    <property type="protein sequence ID" value="MDX5893829.1"/>
    <property type="molecule type" value="Genomic_DNA"/>
</dbReference>
<dbReference type="InterPro" id="IPR036390">
    <property type="entry name" value="WH_DNA-bd_sf"/>
</dbReference>
<dbReference type="PANTHER" id="PTHR33154">
    <property type="entry name" value="TRANSCRIPTIONAL REGULATOR, ARSR FAMILY"/>
    <property type="match status" value="1"/>
</dbReference>
<keyword evidence="2" id="KW-0238">DNA-binding</keyword>
<dbReference type="eggNOG" id="COG0640">
    <property type="taxonomic scope" value="Bacteria"/>
</dbReference>
<dbReference type="PANTHER" id="PTHR33154:SF18">
    <property type="entry name" value="ARSENICAL RESISTANCE OPERON REPRESSOR"/>
    <property type="match status" value="1"/>
</dbReference>
<feature type="domain" description="HTH arsR-type" evidence="4">
    <location>
        <begin position="19"/>
        <end position="113"/>
    </location>
</feature>
<dbReference type="PROSITE" id="PS50987">
    <property type="entry name" value="HTH_ARSR_2"/>
    <property type="match status" value="1"/>
</dbReference>
<dbReference type="SUPFAM" id="SSF46785">
    <property type="entry name" value="Winged helix' DNA-binding domain"/>
    <property type="match status" value="1"/>
</dbReference>
<dbReference type="GO" id="GO:0003677">
    <property type="term" value="F:DNA binding"/>
    <property type="evidence" value="ECO:0007669"/>
    <property type="project" value="UniProtKB-KW"/>
</dbReference>
<dbReference type="InterPro" id="IPR051081">
    <property type="entry name" value="HTH_MetalResp_TranReg"/>
</dbReference>
<reference evidence="6" key="2">
    <citation type="submission" date="2023-11" db="EMBL/GenBank/DDBJ databases">
        <title>MicrobeMod: A computational toolkit for identifying prokaryotic methylation and restriction-modification with nanopore sequencing.</title>
        <authorList>
            <person name="Crits-Christoph A."/>
            <person name="Kang S.C."/>
            <person name="Lee H."/>
            <person name="Ostrov N."/>
        </authorList>
    </citation>
    <scope>NUCLEOTIDE SEQUENCE</scope>
    <source>
        <strain evidence="6">ATCC 51242</strain>
    </source>
</reference>
<dbReference type="EMBL" id="CP007514">
    <property type="protein sequence ID" value="AHY46422.1"/>
    <property type="molecule type" value="Genomic_DNA"/>
</dbReference>
<dbReference type="InterPro" id="IPR011991">
    <property type="entry name" value="ArsR-like_HTH"/>
</dbReference>
<dbReference type="Pfam" id="PF01022">
    <property type="entry name" value="HTH_5"/>
    <property type="match status" value="1"/>
</dbReference>
<evidence type="ECO:0000313" key="5">
    <source>
        <dbReference type="EMBL" id="AHY46422.1"/>
    </source>
</evidence>
<evidence type="ECO:0000313" key="6">
    <source>
        <dbReference type="EMBL" id="MDX5893829.1"/>
    </source>
</evidence>
<gene>
    <name evidence="5" type="ORF">RradSPS_1139</name>
    <name evidence="6" type="ORF">SIL72_07270</name>
</gene>
<dbReference type="GO" id="GO:0003700">
    <property type="term" value="F:DNA-binding transcription factor activity"/>
    <property type="evidence" value="ECO:0007669"/>
    <property type="project" value="InterPro"/>
</dbReference>
<evidence type="ECO:0000313" key="7">
    <source>
        <dbReference type="Proteomes" id="UP000025229"/>
    </source>
</evidence>
<dbReference type="CDD" id="cd00090">
    <property type="entry name" value="HTH_ARSR"/>
    <property type="match status" value="1"/>
</dbReference>
<keyword evidence="7" id="KW-1185">Reference proteome</keyword>
<evidence type="ECO:0000259" key="4">
    <source>
        <dbReference type="PROSITE" id="PS50987"/>
    </source>
</evidence>
<sequence>MEPGCDRRDHGRDLQEFGVRERSFHRAARMLHAAGDEARLRLLVRLSEGERCVTDLAAGSDERMSTVSQRLKVLKGEGLVTGRREGKHVYYTLADRHVYDVILSILAHADEQDSSGKDG</sequence>
<dbReference type="HOGENOM" id="CLU_097806_7_4_11"/>
<dbReference type="STRING" id="42256.RradSPS_1139"/>
<dbReference type="Proteomes" id="UP000025229">
    <property type="component" value="Chromosome"/>
</dbReference>
<dbReference type="SMART" id="SM00418">
    <property type="entry name" value="HTH_ARSR"/>
    <property type="match status" value="1"/>
</dbReference>
<dbReference type="RefSeq" id="WP_198024570.1">
    <property type="nucleotide sequence ID" value="NZ_CP007514.1"/>
</dbReference>
<accession>A0A023X1S5</accession>
<dbReference type="Proteomes" id="UP001281130">
    <property type="component" value="Unassembled WGS sequence"/>
</dbReference>
<dbReference type="PRINTS" id="PR00778">
    <property type="entry name" value="HTHARSR"/>
</dbReference>
<dbReference type="NCBIfam" id="NF033788">
    <property type="entry name" value="HTH_metalloreg"/>
    <property type="match status" value="1"/>
</dbReference>
<evidence type="ECO:0000256" key="1">
    <source>
        <dbReference type="ARBA" id="ARBA00023015"/>
    </source>
</evidence>
<keyword evidence="1" id="KW-0805">Transcription regulation</keyword>
<dbReference type="InterPro" id="IPR036388">
    <property type="entry name" value="WH-like_DNA-bd_sf"/>
</dbReference>
<dbReference type="InterPro" id="IPR001845">
    <property type="entry name" value="HTH_ArsR_DNA-bd_dom"/>
</dbReference>
<organism evidence="5 7">
    <name type="scientific">Rubrobacter radiotolerans</name>
    <name type="common">Arthrobacter radiotolerans</name>
    <dbReference type="NCBI Taxonomy" id="42256"/>
    <lineage>
        <taxon>Bacteria</taxon>
        <taxon>Bacillati</taxon>
        <taxon>Actinomycetota</taxon>
        <taxon>Rubrobacteria</taxon>
        <taxon>Rubrobacterales</taxon>
        <taxon>Rubrobacteraceae</taxon>
        <taxon>Rubrobacter</taxon>
    </lineage>
</organism>
<keyword evidence="3" id="KW-0804">Transcription</keyword>
<dbReference type="Gene3D" id="1.10.10.10">
    <property type="entry name" value="Winged helix-like DNA-binding domain superfamily/Winged helix DNA-binding domain"/>
    <property type="match status" value="1"/>
</dbReference>
<evidence type="ECO:0000256" key="2">
    <source>
        <dbReference type="ARBA" id="ARBA00023125"/>
    </source>
</evidence>
<dbReference type="KEGG" id="rrd:RradSPS_1139"/>
<dbReference type="AlphaFoldDB" id="A0A023X1S5"/>
<evidence type="ECO:0000256" key="3">
    <source>
        <dbReference type="ARBA" id="ARBA00023163"/>
    </source>
</evidence>
<reference evidence="5 7" key="1">
    <citation type="submission" date="2014-03" db="EMBL/GenBank/DDBJ databases">
        <title>Complete genome sequence of the Radio-Resistant Rubrobacter radiotolerans RSPS-4.</title>
        <authorList>
            <person name="Egas C.C."/>
            <person name="Barroso C.C."/>
            <person name="Froufe H.J.C."/>
            <person name="Pacheco J.J."/>
            <person name="Albuquerque L.L."/>
            <person name="da Costa M.M.S."/>
        </authorList>
    </citation>
    <scope>NUCLEOTIDE SEQUENCE [LARGE SCALE GENOMIC DNA]</scope>
    <source>
        <strain evidence="5 7">RSPS-4</strain>
    </source>
</reference>
<protein>
    <submittedName>
        <fullName evidence="6">Metalloregulator ArsR/SmtB family transcription factor</fullName>
    </submittedName>
    <submittedName>
        <fullName evidence="5">Putative transcriptional regulators</fullName>
    </submittedName>
</protein>